<dbReference type="RefSeq" id="WP_052771084.1">
    <property type="nucleotide sequence ID" value="NZ_BJXR01000065.1"/>
</dbReference>
<dbReference type="Pfam" id="PF12710">
    <property type="entry name" value="HAD"/>
    <property type="match status" value="1"/>
</dbReference>
<dbReference type="Gene3D" id="3.40.50.1000">
    <property type="entry name" value="HAD superfamily/HAD-like"/>
    <property type="match status" value="1"/>
</dbReference>
<reference evidence="11 14" key="2">
    <citation type="submission" date="2019-07" db="EMBL/GenBank/DDBJ databases">
        <title>Whole genome shotgun sequence of Myxococcus fulvus NBRC 100333.</title>
        <authorList>
            <person name="Hosoyama A."/>
            <person name="Uohara A."/>
            <person name="Ohji S."/>
            <person name="Ichikawa N."/>
        </authorList>
    </citation>
    <scope>NUCLEOTIDE SEQUENCE [LARGE SCALE GENOMIC DNA]</scope>
    <source>
        <strain evidence="11 14">NBRC 100333</strain>
    </source>
</reference>
<reference evidence="12 13" key="1">
    <citation type="submission" date="2016-10" db="EMBL/GenBank/DDBJ databases">
        <authorList>
            <person name="Varghese N."/>
            <person name="Submissions S."/>
        </authorList>
    </citation>
    <scope>NUCLEOTIDE SEQUENCE [LARGE SCALE GENOMIC DNA]</scope>
    <source>
        <strain evidence="12 13">DSM 16525</strain>
    </source>
</reference>
<evidence type="ECO:0000256" key="7">
    <source>
        <dbReference type="ARBA" id="ARBA00022842"/>
    </source>
</evidence>
<evidence type="ECO:0000256" key="4">
    <source>
        <dbReference type="ARBA" id="ARBA00022605"/>
    </source>
</evidence>
<dbReference type="Proteomes" id="UP000321514">
    <property type="component" value="Unassembled WGS sequence"/>
</dbReference>
<keyword evidence="5" id="KW-0479">Metal-binding</keyword>
<evidence type="ECO:0000256" key="1">
    <source>
        <dbReference type="ARBA" id="ARBA00001946"/>
    </source>
</evidence>
<dbReference type="GO" id="GO:0006564">
    <property type="term" value="P:L-serine biosynthetic process"/>
    <property type="evidence" value="ECO:0007669"/>
    <property type="project" value="UniProtKB-KW"/>
</dbReference>
<evidence type="ECO:0000313" key="11">
    <source>
        <dbReference type="EMBL" id="GEN12619.1"/>
    </source>
</evidence>
<dbReference type="AlphaFoldDB" id="A0A511TEM5"/>
<keyword evidence="7" id="KW-0460">Magnesium</keyword>
<dbReference type="PANTHER" id="PTHR43344">
    <property type="entry name" value="PHOSPHOSERINE PHOSPHATASE"/>
    <property type="match status" value="1"/>
</dbReference>
<dbReference type="STRING" id="1334629.MFUL124B02_23035"/>
<dbReference type="Proteomes" id="UP000183760">
    <property type="component" value="Unassembled WGS sequence"/>
</dbReference>
<evidence type="ECO:0000313" key="12">
    <source>
        <dbReference type="EMBL" id="SET84015.1"/>
    </source>
</evidence>
<evidence type="ECO:0000256" key="3">
    <source>
        <dbReference type="ARBA" id="ARBA00012640"/>
    </source>
</evidence>
<dbReference type="InterPro" id="IPR023214">
    <property type="entry name" value="HAD_sf"/>
</dbReference>
<evidence type="ECO:0000256" key="8">
    <source>
        <dbReference type="ARBA" id="ARBA00023299"/>
    </source>
</evidence>
<keyword evidence="6" id="KW-0378">Hydrolase</keyword>
<name>A0A511TEM5_MYXFU</name>
<dbReference type="PANTHER" id="PTHR43344:SF2">
    <property type="entry name" value="PHOSPHOSERINE PHOSPHATASE"/>
    <property type="match status" value="1"/>
</dbReference>
<comment type="pathway">
    <text evidence="2">Amino-acid biosynthesis; L-serine biosynthesis; L-serine from 3-phospho-D-glycerate: step 3/3.</text>
</comment>
<comment type="catalytic activity">
    <reaction evidence="9">
        <text>O-phospho-L-serine + H2O = L-serine + phosphate</text>
        <dbReference type="Rhea" id="RHEA:21208"/>
        <dbReference type="ChEBI" id="CHEBI:15377"/>
        <dbReference type="ChEBI" id="CHEBI:33384"/>
        <dbReference type="ChEBI" id="CHEBI:43474"/>
        <dbReference type="ChEBI" id="CHEBI:57524"/>
        <dbReference type="EC" id="3.1.3.3"/>
    </reaction>
</comment>
<evidence type="ECO:0000256" key="9">
    <source>
        <dbReference type="ARBA" id="ARBA00048138"/>
    </source>
</evidence>
<evidence type="ECO:0000256" key="10">
    <source>
        <dbReference type="ARBA" id="ARBA00048523"/>
    </source>
</evidence>
<evidence type="ECO:0000256" key="6">
    <source>
        <dbReference type="ARBA" id="ARBA00022801"/>
    </source>
</evidence>
<dbReference type="OrthoDB" id="9799365at2"/>
<keyword evidence="13" id="KW-1185">Reference proteome</keyword>
<evidence type="ECO:0000313" key="14">
    <source>
        <dbReference type="Proteomes" id="UP000321514"/>
    </source>
</evidence>
<dbReference type="EMBL" id="BJXR01000065">
    <property type="protein sequence ID" value="GEN12619.1"/>
    <property type="molecule type" value="Genomic_DNA"/>
</dbReference>
<dbReference type="InterPro" id="IPR050582">
    <property type="entry name" value="HAD-like_SerB"/>
</dbReference>
<dbReference type="GO" id="GO:0005737">
    <property type="term" value="C:cytoplasm"/>
    <property type="evidence" value="ECO:0007669"/>
    <property type="project" value="TreeGrafter"/>
</dbReference>
<proteinExistence type="predicted"/>
<dbReference type="EC" id="3.1.3.3" evidence="3"/>
<protein>
    <recommendedName>
        <fullName evidence="3">phosphoserine phosphatase</fullName>
        <ecNumber evidence="3">3.1.3.3</ecNumber>
    </recommendedName>
</protein>
<keyword evidence="8" id="KW-0718">Serine biosynthesis</keyword>
<sequence>MSKPLPSWNDGATRQALLDFVSAVTTEGSAAYVRPEDRVAVFDNDGTLWAEQPMYVQALFAVDRVRELAPEHPEWRGQQPFKALIEGDEKALAALTEHDAAALVAATHAGMTTAEFSRTAKAWLAKAKHPRFQRPFTHCVYQPMLELLELLRANGFTPHIVSGGGIDFLRAFCEQTYGIPSAHVIGSSGKTKLEWRDGRPELVKLPSLTSLDDGEGKPINIHLHIGKRPVLAFGNSDGDLQMLQYAGAPDGPRMRLLLHHDDSAREYAYDRDAKAGRLDRALEVAGQDGWTVVSMRQDWKQVFP</sequence>
<evidence type="ECO:0000256" key="5">
    <source>
        <dbReference type="ARBA" id="ARBA00022723"/>
    </source>
</evidence>
<organism evidence="11 14">
    <name type="scientific">Myxococcus fulvus</name>
    <dbReference type="NCBI Taxonomy" id="33"/>
    <lineage>
        <taxon>Bacteria</taxon>
        <taxon>Pseudomonadati</taxon>
        <taxon>Myxococcota</taxon>
        <taxon>Myxococcia</taxon>
        <taxon>Myxococcales</taxon>
        <taxon>Cystobacterineae</taxon>
        <taxon>Myxococcaceae</taxon>
        <taxon>Myxococcus</taxon>
    </lineage>
</organism>
<dbReference type="EMBL" id="FOIB01000003">
    <property type="protein sequence ID" value="SET84015.1"/>
    <property type="molecule type" value="Genomic_DNA"/>
</dbReference>
<dbReference type="CDD" id="cd01427">
    <property type="entry name" value="HAD_like"/>
    <property type="match status" value="1"/>
</dbReference>
<comment type="caution">
    <text evidence="11">The sequence shown here is derived from an EMBL/GenBank/DDBJ whole genome shotgun (WGS) entry which is preliminary data.</text>
</comment>
<comment type="catalytic activity">
    <reaction evidence="10">
        <text>O-phospho-D-serine + H2O = D-serine + phosphate</text>
        <dbReference type="Rhea" id="RHEA:24873"/>
        <dbReference type="ChEBI" id="CHEBI:15377"/>
        <dbReference type="ChEBI" id="CHEBI:35247"/>
        <dbReference type="ChEBI" id="CHEBI:43474"/>
        <dbReference type="ChEBI" id="CHEBI:58680"/>
        <dbReference type="EC" id="3.1.3.3"/>
    </reaction>
</comment>
<comment type="cofactor">
    <cofactor evidence="1">
        <name>Mg(2+)</name>
        <dbReference type="ChEBI" id="CHEBI:18420"/>
    </cofactor>
</comment>
<dbReference type="GO" id="GO:0000287">
    <property type="term" value="F:magnesium ion binding"/>
    <property type="evidence" value="ECO:0007669"/>
    <property type="project" value="TreeGrafter"/>
</dbReference>
<dbReference type="SUPFAM" id="SSF56784">
    <property type="entry name" value="HAD-like"/>
    <property type="match status" value="1"/>
</dbReference>
<dbReference type="InterPro" id="IPR036412">
    <property type="entry name" value="HAD-like_sf"/>
</dbReference>
<dbReference type="GO" id="GO:0036424">
    <property type="term" value="F:L-phosphoserine phosphatase activity"/>
    <property type="evidence" value="ECO:0007669"/>
    <property type="project" value="TreeGrafter"/>
</dbReference>
<keyword evidence="4" id="KW-0028">Amino-acid biosynthesis</keyword>
<gene>
    <name evidence="11" type="ORF">MFU01_76560</name>
    <name evidence="12" type="ORF">SAMN05443572_103447</name>
</gene>
<evidence type="ECO:0000256" key="2">
    <source>
        <dbReference type="ARBA" id="ARBA00005135"/>
    </source>
</evidence>
<accession>A0A511TEM5</accession>
<evidence type="ECO:0000313" key="13">
    <source>
        <dbReference type="Proteomes" id="UP000183760"/>
    </source>
</evidence>